<dbReference type="InterPro" id="IPR014820">
    <property type="entry name" value="PriCT_1"/>
</dbReference>
<feature type="domain" description="DNA primase/polymerase bifunctional N-terminal" evidence="2">
    <location>
        <begin position="11"/>
        <end position="163"/>
    </location>
</feature>
<dbReference type="SUPFAM" id="SSF56747">
    <property type="entry name" value="Prim-pol domain"/>
    <property type="match status" value="1"/>
</dbReference>
<organism evidence="3 4">
    <name type="scientific">Lentilactobacillus raoultii</name>
    <dbReference type="NCBI Taxonomy" id="1987503"/>
    <lineage>
        <taxon>Bacteria</taxon>
        <taxon>Bacillati</taxon>
        <taxon>Bacillota</taxon>
        <taxon>Bacilli</taxon>
        <taxon>Lactobacillales</taxon>
        <taxon>Lactobacillaceae</taxon>
        <taxon>Lentilactobacillus</taxon>
    </lineage>
</organism>
<reference evidence="4" key="1">
    <citation type="journal article" date="2019" name="Int. J. Syst. Evol. Microbiol.">
        <title>The Global Catalogue of Microorganisms (GCM) 10K type strain sequencing project: providing services to taxonomists for standard genome sequencing and annotation.</title>
        <authorList>
            <consortium name="The Broad Institute Genomics Platform"/>
            <consortium name="The Broad Institute Genome Sequencing Center for Infectious Disease"/>
            <person name="Wu L."/>
            <person name="Ma J."/>
        </authorList>
    </citation>
    <scope>NUCLEOTIDE SEQUENCE [LARGE SCALE GENOMIC DNA]</scope>
    <source>
        <strain evidence="4">CCUG 71848</strain>
    </source>
</reference>
<keyword evidence="4" id="KW-1185">Reference proteome</keyword>
<dbReference type="Pfam" id="PF09250">
    <property type="entry name" value="Prim-Pol"/>
    <property type="match status" value="1"/>
</dbReference>
<dbReference type="CDD" id="cd04859">
    <property type="entry name" value="Prim_Pol"/>
    <property type="match status" value="1"/>
</dbReference>
<evidence type="ECO:0000313" key="3">
    <source>
        <dbReference type="EMBL" id="MFD1126270.1"/>
    </source>
</evidence>
<dbReference type="Gene3D" id="3.30.720.160">
    <property type="entry name" value="Bifunctional DNA primase/polymerase, N-terminal"/>
    <property type="match status" value="1"/>
</dbReference>
<protein>
    <submittedName>
        <fullName evidence="3">Bifunctional DNA primase/polymerase</fullName>
    </submittedName>
</protein>
<dbReference type="EMBL" id="JBHTLH010000043">
    <property type="protein sequence ID" value="MFD1126270.1"/>
    <property type="molecule type" value="Genomic_DNA"/>
</dbReference>
<evidence type="ECO:0000313" key="4">
    <source>
        <dbReference type="Proteomes" id="UP001597156"/>
    </source>
</evidence>
<name>A0ABW3PWE8_9LACO</name>
<feature type="domain" description="Primase C-terminal 1" evidence="1">
    <location>
        <begin position="191"/>
        <end position="255"/>
    </location>
</feature>
<dbReference type="SMART" id="SM00942">
    <property type="entry name" value="PriCT_1"/>
    <property type="match status" value="1"/>
</dbReference>
<dbReference type="InterPro" id="IPR015330">
    <property type="entry name" value="DNA_primase/pol_bifunc_N"/>
</dbReference>
<dbReference type="Pfam" id="PF08708">
    <property type="entry name" value="PriCT_1"/>
    <property type="match status" value="1"/>
</dbReference>
<proteinExistence type="predicted"/>
<evidence type="ECO:0000259" key="1">
    <source>
        <dbReference type="SMART" id="SM00942"/>
    </source>
</evidence>
<evidence type="ECO:0000259" key="2">
    <source>
        <dbReference type="SMART" id="SM00943"/>
    </source>
</evidence>
<dbReference type="SMART" id="SM00943">
    <property type="entry name" value="Prim-Pol"/>
    <property type="match status" value="1"/>
</dbReference>
<comment type="caution">
    <text evidence="3">The sequence shown here is derived from an EMBL/GenBank/DDBJ whole genome shotgun (WGS) entry which is preliminary data.</text>
</comment>
<dbReference type="RefSeq" id="WP_121977255.1">
    <property type="nucleotide sequence ID" value="NZ_JBHTLH010000043.1"/>
</dbReference>
<gene>
    <name evidence="3" type="ORF">ACFQ22_13055</name>
</gene>
<dbReference type="Proteomes" id="UP001597156">
    <property type="component" value="Unassembled WGS sequence"/>
</dbReference>
<sequence length="256" mass="29065">MLDRYDPLQWALKLVKQGIPVFPLKANSKVPMTTHGYLDASTNQSTVRNWFNTGNANIGIRLDTVGLVVVDIDNHDSNDGKLTLFKWQQAGRPLTSKYVETTPHDGLHYFFKSKVVLKDKVLTDSVELKTKQIIVAPSVIDNRRYTPVKDNEIMSVDYLPDWLLTGCKPLKPPEFKNKPFEKTWTGTLLDEIVSGTNKGERNIYLTSLLGKILATRCDSQTAYELLMFANDHLTPALPERELNTIFKSILKRELSK</sequence>
<accession>A0ABW3PWE8</accession>